<dbReference type="EMBL" id="UINC01027943">
    <property type="protein sequence ID" value="SVB08057.1"/>
    <property type="molecule type" value="Genomic_DNA"/>
</dbReference>
<reference evidence="2" key="1">
    <citation type="submission" date="2018-05" db="EMBL/GenBank/DDBJ databases">
        <authorList>
            <person name="Lanie J.A."/>
            <person name="Ng W.-L."/>
            <person name="Kazmierczak K.M."/>
            <person name="Andrzejewski T.M."/>
            <person name="Davidsen T.M."/>
            <person name="Wayne K.J."/>
            <person name="Tettelin H."/>
            <person name="Glass J.I."/>
            <person name="Rusch D."/>
            <person name="Podicherti R."/>
            <person name="Tsui H.-C.T."/>
            <person name="Winkler M.E."/>
        </authorList>
    </citation>
    <scope>NUCLEOTIDE SEQUENCE</scope>
</reference>
<evidence type="ECO:0000313" key="2">
    <source>
        <dbReference type="EMBL" id="SVB08057.1"/>
    </source>
</evidence>
<organism evidence="2">
    <name type="scientific">marine metagenome</name>
    <dbReference type="NCBI Taxonomy" id="408172"/>
    <lineage>
        <taxon>unclassified sequences</taxon>
        <taxon>metagenomes</taxon>
        <taxon>ecological metagenomes</taxon>
    </lineage>
</organism>
<evidence type="ECO:0000256" key="1">
    <source>
        <dbReference type="SAM" id="MobiDB-lite"/>
    </source>
</evidence>
<sequence>MQQAQRIQPEVPAAEPKPAPKGSPDKWAASSGFEGREEELGTAISMVLKTLSMTQPYPHETNDALIKSHLNTIQFAKNHGMLKELIEHDVKTMSPILARVGKMVQKTGNEEFALAALCERTGCHYQLVLDTKIEPGKRTWVSPYRRVLAASTRVGQHDLTEQEIHEVWVKPRIEAYAKTMGVNVRVSDWNDDGVVTIELAE</sequence>
<proteinExistence type="predicted"/>
<accession>A0A382B498</accession>
<protein>
    <submittedName>
        <fullName evidence="2">Uncharacterized protein</fullName>
    </submittedName>
</protein>
<dbReference type="AlphaFoldDB" id="A0A382B498"/>
<name>A0A382B498_9ZZZZ</name>
<gene>
    <name evidence="2" type="ORF">METZ01_LOCUS160911</name>
</gene>
<feature type="region of interest" description="Disordered" evidence="1">
    <location>
        <begin position="1"/>
        <end position="34"/>
    </location>
</feature>